<dbReference type="Proteomes" id="UP000050465">
    <property type="component" value="Unassembled WGS sequence"/>
</dbReference>
<dbReference type="EMBL" id="LJZR01000011">
    <property type="protein sequence ID" value="KPQ35527.1"/>
    <property type="molecule type" value="Genomic_DNA"/>
</dbReference>
<proteinExistence type="predicted"/>
<keyword evidence="1" id="KW-0472">Membrane</keyword>
<comment type="caution">
    <text evidence="2">The sequence shown here is derived from an EMBL/GenBank/DDBJ whole genome shotgun (WGS) entry which is preliminary data.</text>
</comment>
<evidence type="ECO:0000256" key="1">
    <source>
        <dbReference type="SAM" id="Phobius"/>
    </source>
</evidence>
<evidence type="ECO:0000313" key="3">
    <source>
        <dbReference type="Proteomes" id="UP000050465"/>
    </source>
</evidence>
<name>A0A0P7ZYA6_9CYAN</name>
<accession>A0A0P7ZYA6</accession>
<gene>
    <name evidence="2" type="ORF">HLUCCA11_09765</name>
</gene>
<keyword evidence="1" id="KW-1133">Transmembrane helix</keyword>
<feature type="transmembrane region" description="Helical" evidence="1">
    <location>
        <begin position="54"/>
        <end position="72"/>
    </location>
</feature>
<dbReference type="AlphaFoldDB" id="A0A0P7ZYA6"/>
<organism evidence="2 3">
    <name type="scientific">Phormidesmis priestleyi Ana</name>
    <dbReference type="NCBI Taxonomy" id="1666911"/>
    <lineage>
        <taxon>Bacteria</taxon>
        <taxon>Bacillati</taxon>
        <taxon>Cyanobacteriota</taxon>
        <taxon>Cyanophyceae</taxon>
        <taxon>Leptolyngbyales</taxon>
        <taxon>Leptolyngbyaceae</taxon>
        <taxon>Phormidesmis</taxon>
    </lineage>
</organism>
<evidence type="ECO:0000313" key="2">
    <source>
        <dbReference type="EMBL" id="KPQ35527.1"/>
    </source>
</evidence>
<reference evidence="2 3" key="1">
    <citation type="submission" date="2015-09" db="EMBL/GenBank/DDBJ databases">
        <title>Identification and resolution of microdiversity through metagenomic sequencing of parallel consortia.</title>
        <authorList>
            <person name="Nelson W.C."/>
            <person name="Romine M.F."/>
            <person name="Lindemann S.R."/>
        </authorList>
    </citation>
    <scope>NUCLEOTIDE SEQUENCE [LARGE SCALE GENOMIC DNA]</scope>
    <source>
        <strain evidence="2">Ana</strain>
    </source>
</reference>
<feature type="transmembrane region" description="Helical" evidence="1">
    <location>
        <begin position="122"/>
        <end position="146"/>
    </location>
</feature>
<feature type="transmembrane region" description="Helical" evidence="1">
    <location>
        <begin position="84"/>
        <end position="102"/>
    </location>
</feature>
<feature type="transmembrane region" description="Helical" evidence="1">
    <location>
        <begin position="12"/>
        <end position="34"/>
    </location>
</feature>
<keyword evidence="1" id="KW-0812">Transmembrane</keyword>
<sequence>MKSNAKKEFVTSLWCWTAGYPLVMVWGVDLMVSAALRRDMALASEWLPKLFQSAIAAMPFVALAICGELLLGNDDKRSLSGLRFAAMSVAIASITLWVAYYWDAINAYTDQSIGGANIGLGLLLVFSPVLLSLLIPAAYLIGVSLFRS</sequence>
<protein>
    <submittedName>
        <fullName evidence="2">Uncharacterized protein</fullName>
    </submittedName>
</protein>